<comment type="similarity">
    <text evidence="2">Belongs to the LolB family.</text>
</comment>
<evidence type="ECO:0000256" key="6">
    <source>
        <dbReference type="ARBA" id="ARBA00022729"/>
    </source>
</evidence>
<accession>A0A521G0I3</accession>
<keyword evidence="6 13" id="KW-0732">Signal</keyword>
<keyword evidence="5" id="KW-0813">Transport</keyword>
<keyword evidence="12 14" id="KW-0449">Lipoprotein</keyword>
<gene>
    <name evidence="14" type="ORF">CDV28_12316</name>
</gene>
<feature type="signal peptide" evidence="13">
    <location>
        <begin position="1"/>
        <end position="24"/>
    </location>
</feature>
<evidence type="ECO:0000313" key="14">
    <source>
        <dbReference type="EMBL" id="TAA74544.1"/>
    </source>
</evidence>
<dbReference type="PROSITE" id="PS51257">
    <property type="entry name" value="PROKAR_LIPOPROTEIN"/>
    <property type="match status" value="1"/>
</dbReference>
<evidence type="ECO:0000256" key="2">
    <source>
        <dbReference type="ARBA" id="ARBA00009696"/>
    </source>
</evidence>
<comment type="subcellular location">
    <subcellularLocation>
        <location evidence="1">Cell outer membrane</location>
    </subcellularLocation>
</comment>
<dbReference type="GO" id="GO:0009279">
    <property type="term" value="C:cell outer membrane"/>
    <property type="evidence" value="ECO:0007669"/>
    <property type="project" value="UniProtKB-SubCell"/>
</dbReference>
<dbReference type="Proteomes" id="UP000316238">
    <property type="component" value="Unassembled WGS sequence"/>
</dbReference>
<evidence type="ECO:0000256" key="4">
    <source>
        <dbReference type="ARBA" id="ARBA00016202"/>
    </source>
</evidence>
<comment type="subunit">
    <text evidence="3">Monomer.</text>
</comment>
<evidence type="ECO:0000256" key="9">
    <source>
        <dbReference type="ARBA" id="ARBA00023139"/>
    </source>
</evidence>
<protein>
    <recommendedName>
        <fullName evidence="4">Outer-membrane lipoprotein LolB</fullName>
    </recommendedName>
</protein>
<name>A0A521G0I3_9BACT</name>
<keyword evidence="15" id="KW-1185">Reference proteome</keyword>
<feature type="chain" id="PRO_5022210387" description="Outer-membrane lipoprotein LolB" evidence="13">
    <location>
        <begin position="25"/>
        <end position="270"/>
    </location>
</feature>
<keyword evidence="11" id="KW-0998">Cell outer membrane</keyword>
<evidence type="ECO:0000256" key="12">
    <source>
        <dbReference type="ARBA" id="ARBA00023288"/>
    </source>
</evidence>
<evidence type="ECO:0000256" key="7">
    <source>
        <dbReference type="ARBA" id="ARBA00022927"/>
    </source>
</evidence>
<dbReference type="Gene3D" id="2.50.20.10">
    <property type="entry name" value="Lipoprotein localisation LolA/LolB/LppX"/>
    <property type="match status" value="1"/>
</dbReference>
<dbReference type="Pfam" id="PF03550">
    <property type="entry name" value="LolB"/>
    <property type="match status" value="1"/>
</dbReference>
<reference evidence="14" key="1">
    <citation type="submission" date="2017-07" db="EMBL/GenBank/DDBJ databases">
        <title>The cable genome - Insights into the physiology and evolution of filamentous bacteria capable of sulfide oxidation via long distance electron transfer.</title>
        <authorList>
            <person name="Thorup C."/>
            <person name="Bjerg J.T."/>
            <person name="Schreiber L."/>
            <person name="Nielsen L.P."/>
            <person name="Kjeldsen K.U."/>
            <person name="Boesen T."/>
            <person name="Boggild A."/>
            <person name="Meysman F."/>
            <person name="Geelhoed J."/>
            <person name="Schramm A."/>
        </authorList>
    </citation>
    <scope>NUCLEOTIDE SEQUENCE [LARGE SCALE GENOMIC DNA]</scope>
    <source>
        <strain evidence="14">GS</strain>
    </source>
</reference>
<comment type="caution">
    <text evidence="14">The sequence shown here is derived from an EMBL/GenBank/DDBJ whole genome shotgun (WGS) entry which is preliminary data.</text>
</comment>
<dbReference type="InterPro" id="IPR029046">
    <property type="entry name" value="LolA/LolB/LppX"/>
</dbReference>
<evidence type="ECO:0000256" key="10">
    <source>
        <dbReference type="ARBA" id="ARBA00023186"/>
    </source>
</evidence>
<evidence type="ECO:0000256" key="3">
    <source>
        <dbReference type="ARBA" id="ARBA00011245"/>
    </source>
</evidence>
<organism evidence="14 15">
    <name type="scientific">Candidatus Electronema aureum</name>
    <dbReference type="NCBI Taxonomy" id="2005002"/>
    <lineage>
        <taxon>Bacteria</taxon>
        <taxon>Pseudomonadati</taxon>
        <taxon>Thermodesulfobacteriota</taxon>
        <taxon>Desulfobulbia</taxon>
        <taxon>Desulfobulbales</taxon>
        <taxon>Desulfobulbaceae</taxon>
        <taxon>Candidatus Electronema</taxon>
    </lineage>
</organism>
<evidence type="ECO:0000313" key="15">
    <source>
        <dbReference type="Proteomes" id="UP000316238"/>
    </source>
</evidence>
<sequence length="270" mass="30086">MNTFRSQFACLCLASLLLGGCASKVSHQSAQLDGKRLKLAEERLSNFLTQSCVDGIDSDVKLSWKAYAQQETYPATLQAAAPASLRLALTDPLGRPLLLLGSDGKTFTLADNRKAQGYRGNTELKFVRRFLPSFIPMDDLFLWLSGRVRGERMQTAAARTDAEGTLWWHGGSTDGRTAHILALDRQNRLSRHIVMDKKTDEILFEARYSGYVKTAKACAWPGKINLSGKALEADYSIEFGEIFGYGPLDKQRFEVTLPPHFTVKEMTDKD</sequence>
<evidence type="ECO:0000256" key="8">
    <source>
        <dbReference type="ARBA" id="ARBA00023136"/>
    </source>
</evidence>
<evidence type="ECO:0000256" key="5">
    <source>
        <dbReference type="ARBA" id="ARBA00022448"/>
    </source>
</evidence>
<evidence type="ECO:0000256" key="11">
    <source>
        <dbReference type="ARBA" id="ARBA00023237"/>
    </source>
</evidence>
<evidence type="ECO:0000256" key="1">
    <source>
        <dbReference type="ARBA" id="ARBA00004442"/>
    </source>
</evidence>
<keyword evidence="7" id="KW-0653">Protein transport</keyword>
<dbReference type="GO" id="GO:0015031">
    <property type="term" value="P:protein transport"/>
    <property type="evidence" value="ECO:0007669"/>
    <property type="project" value="UniProtKB-KW"/>
</dbReference>
<evidence type="ECO:0000256" key="13">
    <source>
        <dbReference type="SAM" id="SignalP"/>
    </source>
</evidence>
<dbReference type="EMBL" id="NQJD01000023">
    <property type="protein sequence ID" value="TAA74544.1"/>
    <property type="molecule type" value="Genomic_DNA"/>
</dbReference>
<dbReference type="SUPFAM" id="SSF89392">
    <property type="entry name" value="Prokaryotic lipoproteins and lipoprotein localization factors"/>
    <property type="match status" value="1"/>
</dbReference>
<keyword evidence="10" id="KW-0143">Chaperone</keyword>
<proteinExistence type="inferred from homology"/>
<keyword evidence="8" id="KW-0472">Membrane</keyword>
<dbReference type="InterPro" id="IPR004565">
    <property type="entry name" value="OM_lipoprot_LolB"/>
</dbReference>
<dbReference type="AlphaFoldDB" id="A0A521G0I3"/>
<keyword evidence="9" id="KW-0564">Palmitate</keyword>